<organism evidence="3">
    <name type="scientific">bioreactor metagenome</name>
    <dbReference type="NCBI Taxonomy" id="1076179"/>
    <lineage>
        <taxon>unclassified sequences</taxon>
        <taxon>metagenomes</taxon>
        <taxon>ecological metagenomes</taxon>
    </lineage>
</organism>
<dbReference type="GO" id="GO:0003677">
    <property type="term" value="F:DNA binding"/>
    <property type="evidence" value="ECO:0007669"/>
    <property type="project" value="InterPro"/>
</dbReference>
<dbReference type="SMART" id="SM00530">
    <property type="entry name" value="HTH_XRE"/>
    <property type="match status" value="1"/>
</dbReference>
<accession>A0A644W3W5</accession>
<feature type="coiled-coil region" evidence="1">
    <location>
        <begin position="98"/>
        <end position="132"/>
    </location>
</feature>
<sequence>MLFTHTIRAYCSPATKFIFVSMNIENIKQAIGKRRRELGLSQEFMAEKLKMSLNGYRKIEVGTTSIIHPQLSEICSLLKIAPEELIYPESGWNNKEQISGLEAELVQCRSLIEELESNFNLMRGEYETLLDQNRAALESQKKLIGMLNESLARYRKDSK</sequence>
<dbReference type="InterPro" id="IPR010982">
    <property type="entry name" value="Lambda_DNA-bd_dom_sf"/>
</dbReference>
<dbReference type="CDD" id="cd00093">
    <property type="entry name" value="HTH_XRE"/>
    <property type="match status" value="1"/>
</dbReference>
<gene>
    <name evidence="3" type="ORF">SDC9_44634</name>
</gene>
<reference evidence="3" key="1">
    <citation type="submission" date="2019-08" db="EMBL/GenBank/DDBJ databases">
        <authorList>
            <person name="Kucharzyk K."/>
            <person name="Murdoch R.W."/>
            <person name="Higgins S."/>
            <person name="Loffler F."/>
        </authorList>
    </citation>
    <scope>NUCLEOTIDE SEQUENCE</scope>
</reference>
<evidence type="ECO:0000313" key="3">
    <source>
        <dbReference type="EMBL" id="MPL98429.1"/>
    </source>
</evidence>
<dbReference type="EMBL" id="VSSQ01000608">
    <property type="protein sequence ID" value="MPL98429.1"/>
    <property type="molecule type" value="Genomic_DNA"/>
</dbReference>
<keyword evidence="1" id="KW-0175">Coiled coil</keyword>
<dbReference type="PROSITE" id="PS50943">
    <property type="entry name" value="HTH_CROC1"/>
    <property type="match status" value="1"/>
</dbReference>
<protein>
    <recommendedName>
        <fullName evidence="2">HTH cro/C1-type domain-containing protein</fullName>
    </recommendedName>
</protein>
<comment type="caution">
    <text evidence="3">The sequence shown here is derived from an EMBL/GenBank/DDBJ whole genome shotgun (WGS) entry which is preliminary data.</text>
</comment>
<dbReference type="SUPFAM" id="SSF47413">
    <property type="entry name" value="lambda repressor-like DNA-binding domains"/>
    <property type="match status" value="1"/>
</dbReference>
<feature type="domain" description="HTH cro/C1-type" evidence="2">
    <location>
        <begin position="31"/>
        <end position="85"/>
    </location>
</feature>
<dbReference type="AlphaFoldDB" id="A0A644W3W5"/>
<evidence type="ECO:0000256" key="1">
    <source>
        <dbReference type="SAM" id="Coils"/>
    </source>
</evidence>
<dbReference type="InterPro" id="IPR001387">
    <property type="entry name" value="Cro/C1-type_HTH"/>
</dbReference>
<proteinExistence type="predicted"/>
<name>A0A644W3W5_9ZZZZ</name>
<dbReference type="Gene3D" id="1.10.260.40">
    <property type="entry name" value="lambda repressor-like DNA-binding domains"/>
    <property type="match status" value="1"/>
</dbReference>
<dbReference type="Pfam" id="PF01381">
    <property type="entry name" value="HTH_3"/>
    <property type="match status" value="1"/>
</dbReference>
<evidence type="ECO:0000259" key="2">
    <source>
        <dbReference type="PROSITE" id="PS50943"/>
    </source>
</evidence>